<evidence type="ECO:0000256" key="8">
    <source>
        <dbReference type="ARBA" id="ARBA00022977"/>
    </source>
</evidence>
<evidence type="ECO:0000256" key="9">
    <source>
        <dbReference type="ARBA" id="ARBA00023004"/>
    </source>
</evidence>
<comment type="function">
    <text evidence="1">Responsible for the formation of the pyrimidine heterocycle in the thiamine biosynthesis pathway. Catalyzes the formation of hydroxymethylpyrimidine phosphate (HMP-P) from histidine and pyridoxal phosphate (PLP). The protein uses PLP and the active site histidine to form HMP-P, generating an inactive enzyme. The enzyme can only undergo a single turnover, which suggests it is a suicide enzyme.</text>
</comment>
<evidence type="ECO:0000256" key="4">
    <source>
        <dbReference type="ARBA" id="ARBA00011738"/>
    </source>
</evidence>
<evidence type="ECO:0000256" key="2">
    <source>
        <dbReference type="ARBA" id="ARBA00004948"/>
    </source>
</evidence>
<gene>
    <name evidence="14" type="ORF">BECKH772A_GA0070896_101812</name>
    <name evidence="13" type="ORF">BECKH772B_GA0070898_101602</name>
    <name evidence="15" type="ORF">BECKH772C_GA0070978_101792</name>
</gene>
<dbReference type="Pfam" id="PF09084">
    <property type="entry name" value="NMT1"/>
    <property type="match status" value="1"/>
</dbReference>
<dbReference type="EMBL" id="CAADFG010000181">
    <property type="protein sequence ID" value="VFK00078.1"/>
    <property type="molecule type" value="Genomic_DNA"/>
</dbReference>
<evidence type="ECO:0000313" key="13">
    <source>
        <dbReference type="EMBL" id="VFJ99495.1"/>
    </source>
</evidence>
<evidence type="ECO:0000256" key="7">
    <source>
        <dbReference type="ARBA" id="ARBA00022898"/>
    </source>
</evidence>
<dbReference type="InterPro" id="IPR015168">
    <property type="entry name" value="SsuA/THI5"/>
</dbReference>
<dbReference type="GO" id="GO:0009228">
    <property type="term" value="P:thiamine biosynthetic process"/>
    <property type="evidence" value="ECO:0007669"/>
    <property type="project" value="UniProtKB-KW"/>
</dbReference>
<comment type="subunit">
    <text evidence="4">Homodimer.</text>
</comment>
<keyword evidence="7" id="KW-0663">Pyridoxal phosphate</keyword>
<accession>A0A450V5L7</accession>
<protein>
    <recommendedName>
        <fullName evidence="10">Thiamine pyrimidine synthase</fullName>
    </recommendedName>
</protein>
<dbReference type="PANTHER" id="PTHR31528">
    <property type="entry name" value="4-AMINO-5-HYDROXYMETHYL-2-METHYLPYRIMIDINE PHOSPHATE SYNTHASE THI11-RELATED"/>
    <property type="match status" value="1"/>
</dbReference>
<evidence type="ECO:0000256" key="11">
    <source>
        <dbReference type="ARBA" id="ARBA00048179"/>
    </source>
</evidence>
<keyword evidence="8" id="KW-0784">Thiamine biosynthesis</keyword>
<dbReference type="Gene3D" id="3.40.190.10">
    <property type="entry name" value="Periplasmic binding protein-like II"/>
    <property type="match status" value="2"/>
</dbReference>
<dbReference type="GO" id="GO:0046872">
    <property type="term" value="F:metal ion binding"/>
    <property type="evidence" value="ECO:0007669"/>
    <property type="project" value="UniProtKB-KW"/>
</dbReference>
<dbReference type="PANTHER" id="PTHR31528:SF1">
    <property type="entry name" value="4-AMINO-5-HYDROXYMETHYL-2-METHYLPYRIMIDINE PHOSPHATE SYNTHASE THI11-RELATED"/>
    <property type="match status" value="1"/>
</dbReference>
<evidence type="ECO:0000256" key="3">
    <source>
        <dbReference type="ARBA" id="ARBA00009406"/>
    </source>
</evidence>
<evidence type="ECO:0000256" key="6">
    <source>
        <dbReference type="ARBA" id="ARBA00022723"/>
    </source>
</evidence>
<comment type="similarity">
    <text evidence="3">Belongs to the NMT1/THI5 family.</text>
</comment>
<dbReference type="InterPro" id="IPR027939">
    <property type="entry name" value="NMT1/THI5"/>
</dbReference>
<evidence type="ECO:0000313" key="15">
    <source>
        <dbReference type="EMBL" id="VFK04403.1"/>
    </source>
</evidence>
<feature type="domain" description="SsuA/THI5-like" evidence="12">
    <location>
        <begin position="53"/>
        <end position="258"/>
    </location>
</feature>
<organism evidence="14">
    <name type="scientific">Candidatus Kentrum eta</name>
    <dbReference type="NCBI Taxonomy" id="2126337"/>
    <lineage>
        <taxon>Bacteria</taxon>
        <taxon>Pseudomonadati</taxon>
        <taxon>Pseudomonadota</taxon>
        <taxon>Gammaproteobacteria</taxon>
        <taxon>Candidatus Kentrum</taxon>
    </lineage>
</organism>
<reference evidence="14" key="1">
    <citation type="submission" date="2019-02" db="EMBL/GenBank/DDBJ databases">
        <authorList>
            <person name="Gruber-Vodicka R. H."/>
            <person name="Seah K. B. B."/>
        </authorList>
    </citation>
    <scope>NUCLEOTIDE SEQUENCE</scope>
    <source>
        <strain evidence="15">BECK_SA2B12</strain>
        <strain evidence="14">BECK_SA2B15</strain>
        <strain evidence="13">BECK_SA2B20</strain>
    </source>
</reference>
<evidence type="ECO:0000256" key="5">
    <source>
        <dbReference type="ARBA" id="ARBA00022679"/>
    </source>
</evidence>
<evidence type="ECO:0000256" key="10">
    <source>
        <dbReference type="ARBA" id="ARBA00033171"/>
    </source>
</evidence>
<keyword evidence="9" id="KW-0408">Iron</keyword>
<comment type="pathway">
    <text evidence="2">Cofactor biosynthesis; thiamine diphosphate biosynthesis.</text>
</comment>
<proteinExistence type="inferred from homology"/>
<evidence type="ECO:0000259" key="12">
    <source>
        <dbReference type="Pfam" id="PF09084"/>
    </source>
</evidence>
<keyword evidence="6" id="KW-0479">Metal-binding</keyword>
<evidence type="ECO:0000256" key="1">
    <source>
        <dbReference type="ARBA" id="ARBA00003469"/>
    </source>
</evidence>
<dbReference type="EMBL" id="CAADFJ010000179">
    <property type="protein sequence ID" value="VFK04403.1"/>
    <property type="molecule type" value="Genomic_DNA"/>
</dbReference>
<dbReference type="EMBL" id="CAADFI010000160">
    <property type="protein sequence ID" value="VFJ99495.1"/>
    <property type="molecule type" value="Genomic_DNA"/>
</dbReference>
<dbReference type="AlphaFoldDB" id="A0A450V5L7"/>
<evidence type="ECO:0000313" key="14">
    <source>
        <dbReference type="EMBL" id="VFK00078.1"/>
    </source>
</evidence>
<name>A0A450V5L7_9GAMM</name>
<sequence>MSKRFIAGIAAVAIVAAGMALYFGSNNAIHVDNDNGKPEKVSVRMKWFFAGTMTGWFAGKQEGIFERRGIDLTITPGGPDNNSVKLVAAGTDLFGVAGADEVLLARAKGIPVVAIGVLFKESPICFISKKAKSIQTPEDWASKTVEVSYGSNAEVQYRALVAKYNVGDIKEVPYTFSLAPFIDNKADVSVAYKMDQVVTLQRKGVDLSIITAKEHGINPYGDVVITTEATLKAKPELVRSFMAAVVESHAWAIQNPAPAVRLLVDNTGGNLTVENEGEVWRETIPFLTADGGLDELGRMTTARWKETSDILVEYAQLDSATDIGKAFVNIVDEK</sequence>
<dbReference type="GO" id="GO:0016740">
    <property type="term" value="F:transferase activity"/>
    <property type="evidence" value="ECO:0007669"/>
    <property type="project" value="UniProtKB-KW"/>
</dbReference>
<comment type="catalytic activity">
    <reaction evidence="11">
        <text>N(6)-(pyridoxal phosphate)-L-lysyl-[4-amino-5-hydroxymethyl-2-methylpyrimidine phosphate synthase] + L-histidyl-[4-amino-5-hydroxymethyl-2-methylpyrimidine phosphate synthase] + 2 Fe(3+) + 4 H2O = L-lysyl-[4-amino-5-hydroxymethyl-2-methylpyrimidine phosphate synthase] + (2S)-2-amino-5-hydroxy-4-oxopentanoyl-[4-amino-5-hydroxymethyl-2-methylpyrimidine phosphate synthase] + 4-amino-2-methyl-5-(phosphooxymethyl)pyrimidine + 3-oxopropanoate + 2 Fe(2+) + 2 H(+)</text>
        <dbReference type="Rhea" id="RHEA:65756"/>
        <dbReference type="Rhea" id="RHEA-COMP:16892"/>
        <dbReference type="Rhea" id="RHEA-COMP:16893"/>
        <dbReference type="Rhea" id="RHEA-COMP:16894"/>
        <dbReference type="Rhea" id="RHEA-COMP:16895"/>
        <dbReference type="ChEBI" id="CHEBI:15377"/>
        <dbReference type="ChEBI" id="CHEBI:15378"/>
        <dbReference type="ChEBI" id="CHEBI:29033"/>
        <dbReference type="ChEBI" id="CHEBI:29034"/>
        <dbReference type="ChEBI" id="CHEBI:29969"/>
        <dbReference type="ChEBI" id="CHEBI:29979"/>
        <dbReference type="ChEBI" id="CHEBI:33190"/>
        <dbReference type="ChEBI" id="CHEBI:58354"/>
        <dbReference type="ChEBI" id="CHEBI:143915"/>
        <dbReference type="ChEBI" id="CHEBI:157692"/>
    </reaction>
    <physiologicalReaction direction="left-to-right" evidence="11">
        <dbReference type="Rhea" id="RHEA:65757"/>
    </physiologicalReaction>
</comment>
<keyword evidence="5" id="KW-0808">Transferase</keyword>
<dbReference type="SUPFAM" id="SSF53850">
    <property type="entry name" value="Periplasmic binding protein-like II"/>
    <property type="match status" value="1"/>
</dbReference>